<evidence type="ECO:0000313" key="1">
    <source>
        <dbReference type="Proteomes" id="UP000887580"/>
    </source>
</evidence>
<dbReference type="Proteomes" id="UP000887580">
    <property type="component" value="Unplaced"/>
</dbReference>
<sequence length="206" mass="23475">MNSAEQTTSNDFAPSKSLSALQVTTPPPPPQLEVSQEFNHQDSKYKCCCGLFHAKIGAMAVAIYSCILLLYLIISIMFINDDVKGWGDWVDMIELILLIPVVICLFIGLFTKNQYLLLPYIFYSIISAILLVISAIKYMYISSTAEPNDNEQKKRMGSENVLNEVIIDAAVLFKIILVLSVTAWFTWVIFLFYRYFRDLKKIADYI</sequence>
<organism evidence="1 2">
    <name type="scientific">Panagrolaimus sp. PS1159</name>
    <dbReference type="NCBI Taxonomy" id="55785"/>
    <lineage>
        <taxon>Eukaryota</taxon>
        <taxon>Metazoa</taxon>
        <taxon>Ecdysozoa</taxon>
        <taxon>Nematoda</taxon>
        <taxon>Chromadorea</taxon>
        <taxon>Rhabditida</taxon>
        <taxon>Tylenchina</taxon>
        <taxon>Panagrolaimomorpha</taxon>
        <taxon>Panagrolaimoidea</taxon>
        <taxon>Panagrolaimidae</taxon>
        <taxon>Panagrolaimus</taxon>
    </lineage>
</organism>
<evidence type="ECO:0000313" key="2">
    <source>
        <dbReference type="WBParaSite" id="PS1159_v2.g29.t1"/>
    </source>
</evidence>
<accession>A0AC35G9D6</accession>
<reference evidence="2" key="1">
    <citation type="submission" date="2022-11" db="UniProtKB">
        <authorList>
            <consortium name="WormBaseParasite"/>
        </authorList>
    </citation>
    <scope>IDENTIFICATION</scope>
</reference>
<protein>
    <submittedName>
        <fullName evidence="2">Uncharacterized protein</fullName>
    </submittedName>
</protein>
<dbReference type="WBParaSite" id="PS1159_v2.g29.t1">
    <property type="protein sequence ID" value="PS1159_v2.g29.t1"/>
    <property type="gene ID" value="PS1159_v2.g29"/>
</dbReference>
<proteinExistence type="predicted"/>
<name>A0AC35G9D6_9BILA</name>